<dbReference type="Proteomes" id="UP000774000">
    <property type="component" value="Unassembled WGS sequence"/>
</dbReference>
<accession>A0A938XUB3</accession>
<dbReference type="GO" id="GO:0009313">
    <property type="term" value="P:oligosaccharide catabolic process"/>
    <property type="evidence" value="ECO:0007669"/>
    <property type="project" value="TreeGrafter"/>
</dbReference>
<protein>
    <submittedName>
        <fullName evidence="3">Glycosidase</fullName>
    </submittedName>
</protein>
<keyword evidence="4" id="KW-1185">Reference proteome</keyword>
<keyword evidence="3" id="KW-0378">Hydrolase</keyword>
<name>A0A938XUB3_9FIRM</name>
<dbReference type="RefSeq" id="WP_338035360.1">
    <property type="nucleotide sequence ID" value="NZ_JAFBDQ010000023.1"/>
</dbReference>
<gene>
    <name evidence="3" type="ORF">JOC47_002913</name>
</gene>
<keyword evidence="3" id="KW-0326">Glycosidase</keyword>
<evidence type="ECO:0000259" key="2">
    <source>
        <dbReference type="SMART" id="SM00642"/>
    </source>
</evidence>
<dbReference type="SUPFAM" id="SSF51445">
    <property type="entry name" value="(Trans)glycosidases"/>
    <property type="match status" value="1"/>
</dbReference>
<sequence length="709" mass="82380">MKKLGVFLLVLLLFLAIGCKMERIDKKVKQTKGELIVKVIDKTGSEIKDVQVNLEGIGVKKSNEEGLVKFNDLQSKSYRLTVYKEPFPIETKTISLEKQSSIISVRLKGVAENSEQTMIVKQNEYIDIDDHKVKFLFKTNKDNQVNFYLGQAKDDLKKVKSKRYYNDGLIVKNLEPNQTYYYQIESINQQANNKSTTKVLSFEKLGNTNNWKAAEWAKDAVFYEVFVRSFYDANGDGIGDFAGLKEKIPYFKKLGIDAIWLMPINQSPTYHAYDVKNYYKTDSDYGSREEFIDFLKAAHKNDLKVIMDLVVNHTADDHKWFQEAKKDPENAFRDYYIWRNMFDDVNEKGPWDQKVWHKHFTDEYYYATFWNQMPDLNFRNPKVRQEMKKRAKFWLDPNGDGDFSDGVDGFRLDAALHIDDKDPQVTHNWWQEFNTAVKAVNPNAFLVGENWTNTQTMAKFYQDLDASFNFTLADQIISFVQEKYYKSTDILAKTKDIHQTYNMYSNNYIDATFLRNHDQNRVASVLKGNKEQIKLAASVLFTLPGTPFVYYGEELGQHGKKPDPNIREPFDWYQDAKGSGMTTMNKGGFHEPMKYTKANDGISLAEQQDKEGSIFEHYQELIKIRQENPILFDGEYNKIETSDKIYGYKVSSKEVNYNLFVIHNKSKQNNIVTLSNEMNGLLTNEIYQAGEVVIKPYGTLILKTEKESL</sequence>
<evidence type="ECO:0000313" key="3">
    <source>
        <dbReference type="EMBL" id="MBM7558044.1"/>
    </source>
</evidence>
<comment type="similarity">
    <text evidence="1">Belongs to the glycosyl hydrolase 13 family.</text>
</comment>
<feature type="domain" description="Glycosyl hydrolase family 13 catalytic" evidence="2">
    <location>
        <begin position="224"/>
        <end position="625"/>
    </location>
</feature>
<dbReference type="SMART" id="SM00642">
    <property type="entry name" value="Aamy"/>
    <property type="match status" value="1"/>
</dbReference>
<dbReference type="Pfam" id="PF00128">
    <property type="entry name" value="Alpha-amylase"/>
    <property type="match status" value="1"/>
</dbReference>
<dbReference type="PANTHER" id="PTHR10357:SF179">
    <property type="entry name" value="NEUTRAL AND BASIC AMINO ACID TRANSPORT PROTEIN RBAT"/>
    <property type="match status" value="1"/>
</dbReference>
<evidence type="ECO:0000256" key="1">
    <source>
        <dbReference type="ARBA" id="ARBA00008061"/>
    </source>
</evidence>
<comment type="caution">
    <text evidence="3">The sequence shown here is derived from an EMBL/GenBank/DDBJ whole genome shotgun (WGS) entry which is preliminary data.</text>
</comment>
<dbReference type="AlphaFoldDB" id="A0A938XUB3"/>
<dbReference type="Gene3D" id="3.90.400.10">
    <property type="entry name" value="Oligo-1,6-glucosidase, Domain 2"/>
    <property type="match status" value="1"/>
</dbReference>
<dbReference type="EMBL" id="JAFBDQ010000023">
    <property type="protein sequence ID" value="MBM7558044.1"/>
    <property type="molecule type" value="Genomic_DNA"/>
</dbReference>
<dbReference type="PANTHER" id="PTHR10357">
    <property type="entry name" value="ALPHA-AMYLASE FAMILY MEMBER"/>
    <property type="match status" value="1"/>
</dbReference>
<dbReference type="CDD" id="cd11316">
    <property type="entry name" value="AmyAc_bac2_AmyA"/>
    <property type="match status" value="1"/>
</dbReference>
<dbReference type="InterPro" id="IPR017853">
    <property type="entry name" value="GH"/>
</dbReference>
<dbReference type="Gene3D" id="3.20.20.80">
    <property type="entry name" value="Glycosidases"/>
    <property type="match status" value="1"/>
</dbReference>
<reference evidence="3" key="1">
    <citation type="submission" date="2021-01" db="EMBL/GenBank/DDBJ databases">
        <title>Genomic Encyclopedia of Type Strains, Phase IV (KMG-IV): sequencing the most valuable type-strain genomes for metagenomic binning, comparative biology and taxonomic classification.</title>
        <authorList>
            <person name="Goeker M."/>
        </authorList>
    </citation>
    <scope>NUCLEOTIDE SEQUENCE</scope>
    <source>
        <strain evidence="3">DSM 23230</strain>
    </source>
</reference>
<evidence type="ECO:0000313" key="4">
    <source>
        <dbReference type="Proteomes" id="UP000774000"/>
    </source>
</evidence>
<dbReference type="PROSITE" id="PS51257">
    <property type="entry name" value="PROKAR_LIPOPROTEIN"/>
    <property type="match status" value="1"/>
</dbReference>
<dbReference type="GO" id="GO:0004556">
    <property type="term" value="F:alpha-amylase activity"/>
    <property type="evidence" value="ECO:0007669"/>
    <property type="project" value="TreeGrafter"/>
</dbReference>
<proteinExistence type="inferred from homology"/>
<dbReference type="InterPro" id="IPR045857">
    <property type="entry name" value="O16G_dom_2"/>
</dbReference>
<dbReference type="InterPro" id="IPR006047">
    <property type="entry name" value="GH13_cat_dom"/>
</dbReference>
<organism evidence="3 4">
    <name type="scientific">Halanaerobacter jeridensis</name>
    <dbReference type="NCBI Taxonomy" id="706427"/>
    <lineage>
        <taxon>Bacteria</taxon>
        <taxon>Bacillati</taxon>
        <taxon>Bacillota</taxon>
        <taxon>Clostridia</taxon>
        <taxon>Halanaerobiales</taxon>
        <taxon>Halobacteroidaceae</taxon>
        <taxon>Halanaerobacter</taxon>
    </lineage>
</organism>